<name>A0A654FGE5_ARATH</name>
<dbReference type="Pfam" id="PF08268">
    <property type="entry name" value="FBA_3"/>
    <property type="match status" value="1"/>
</dbReference>
<proteinExistence type="predicted"/>
<dbReference type="EMBL" id="CACRSJ010000106">
    <property type="protein sequence ID" value="VYS60609.1"/>
    <property type="molecule type" value="Genomic_DNA"/>
</dbReference>
<dbReference type="InterPro" id="IPR013187">
    <property type="entry name" value="F-box-assoc_dom_typ3"/>
</dbReference>
<protein>
    <recommendedName>
        <fullName evidence="1">F-box associated beta-propeller type 3 domain-containing protein</fullName>
    </recommendedName>
</protein>
<evidence type="ECO:0000313" key="2">
    <source>
        <dbReference type="EMBL" id="VYS60609.1"/>
    </source>
</evidence>
<dbReference type="PANTHER" id="PTHR31111:SF58">
    <property type="entry name" value="F-BOX DOMAIN-CONTAINING PROTEIN"/>
    <property type="match status" value="1"/>
</dbReference>
<accession>A0A654FGE5</accession>
<dbReference type="ExpressionAtlas" id="A0A654FGE5">
    <property type="expression patterns" value="differential"/>
</dbReference>
<organism evidence="2 3">
    <name type="scientific">Arabidopsis thaliana</name>
    <name type="common">Mouse-ear cress</name>
    <dbReference type="NCBI Taxonomy" id="3702"/>
    <lineage>
        <taxon>Eukaryota</taxon>
        <taxon>Viridiplantae</taxon>
        <taxon>Streptophyta</taxon>
        <taxon>Embryophyta</taxon>
        <taxon>Tracheophyta</taxon>
        <taxon>Spermatophyta</taxon>
        <taxon>Magnoliopsida</taxon>
        <taxon>eudicotyledons</taxon>
        <taxon>Gunneridae</taxon>
        <taxon>Pentapetalae</taxon>
        <taxon>rosids</taxon>
        <taxon>malvids</taxon>
        <taxon>Brassicales</taxon>
        <taxon>Brassicaceae</taxon>
        <taxon>Camelineae</taxon>
        <taxon>Arabidopsis</taxon>
    </lineage>
</organism>
<feature type="domain" description="F-box associated beta-propeller type 3" evidence="1">
    <location>
        <begin position="118"/>
        <end position="243"/>
    </location>
</feature>
<reference evidence="2 3" key="1">
    <citation type="submission" date="2019-11" db="EMBL/GenBank/DDBJ databases">
        <authorList>
            <person name="Jiao W.-B."/>
            <person name="Schneeberger K."/>
        </authorList>
    </citation>
    <scope>NUCLEOTIDE SEQUENCE [LARGE SCALE GENOMIC DNA]</scope>
    <source>
        <strain evidence="3">cv. An-1</strain>
    </source>
</reference>
<evidence type="ECO:0000259" key="1">
    <source>
        <dbReference type="Pfam" id="PF08268"/>
    </source>
</evidence>
<dbReference type="PANTHER" id="PTHR31111">
    <property type="entry name" value="BNAA05G37150D PROTEIN-RELATED"/>
    <property type="match status" value="1"/>
</dbReference>
<gene>
    <name evidence="2" type="ORF">AN1_LOCUS16044</name>
</gene>
<sequence length="250" mass="28788">MMTRGRKENSNETSPSPTLLLYGGVIDIPLNTDSGVTKNTPGEIALLRFKSVSKLWSSIISSRRDFIESIVTRFLTQPPHDAHFIFGFDSGPYVECFLGLSSTYPPNTDIEAVLSIPGRMAHRDDISTLVNYQGKLGFVFCANDMEYIWVMKDAKKETQGWSKIFFHEMHGFSNWRILGATCGGEILFAKWMYCIYHYEDKLLCVLYYEPKRNSMRGVDVEGTLPNDTRRYRFVIIWTIPDHVQNTMYLY</sequence>
<evidence type="ECO:0000313" key="3">
    <source>
        <dbReference type="Proteomes" id="UP000426265"/>
    </source>
</evidence>
<dbReference type="Proteomes" id="UP000426265">
    <property type="component" value="Unassembled WGS sequence"/>
</dbReference>
<dbReference type="AlphaFoldDB" id="A0A654FGE5"/>